<sequence>MVETYQSHGVSFEYPDDWEITEQQDAQEVAITVQSPETSFWLLTVFFDRPDPEKIAEAALDAFRQEYDDLDIYEGDDNICDENAVAWDLEFRAMEVYNSAWVRTFQTDLFSALVLYQANDLELEETADTMRGMTRSLGYYYE</sequence>
<gene>
    <name evidence="1" type="ORF">Mal52_57350</name>
</gene>
<reference evidence="1 2" key="1">
    <citation type="submission" date="2019-02" db="EMBL/GenBank/DDBJ databases">
        <title>Deep-cultivation of Planctomycetes and their phenomic and genomic characterization uncovers novel biology.</title>
        <authorList>
            <person name="Wiegand S."/>
            <person name="Jogler M."/>
            <person name="Boedeker C."/>
            <person name="Pinto D."/>
            <person name="Vollmers J."/>
            <person name="Rivas-Marin E."/>
            <person name="Kohn T."/>
            <person name="Peeters S.H."/>
            <person name="Heuer A."/>
            <person name="Rast P."/>
            <person name="Oberbeckmann S."/>
            <person name="Bunk B."/>
            <person name="Jeske O."/>
            <person name="Meyerdierks A."/>
            <person name="Storesund J.E."/>
            <person name="Kallscheuer N."/>
            <person name="Luecker S."/>
            <person name="Lage O.M."/>
            <person name="Pohl T."/>
            <person name="Merkel B.J."/>
            <person name="Hornburger P."/>
            <person name="Mueller R.-W."/>
            <person name="Bruemmer F."/>
            <person name="Labrenz M."/>
            <person name="Spormann A.M."/>
            <person name="Op den Camp H."/>
            <person name="Overmann J."/>
            <person name="Amann R."/>
            <person name="Jetten M.S.M."/>
            <person name="Mascher T."/>
            <person name="Medema M.H."/>
            <person name="Devos D.P."/>
            <person name="Kaster A.-K."/>
            <person name="Ovreas L."/>
            <person name="Rohde M."/>
            <person name="Galperin M.Y."/>
            <person name="Jogler C."/>
        </authorList>
    </citation>
    <scope>NUCLEOTIDE SEQUENCE [LARGE SCALE GENOMIC DNA]</scope>
    <source>
        <strain evidence="1 2">Mal52</strain>
    </source>
</reference>
<dbReference type="AlphaFoldDB" id="A0A517ZXJ9"/>
<dbReference type="EMBL" id="CP036276">
    <property type="protein sequence ID" value="QDU47207.1"/>
    <property type="molecule type" value="Genomic_DNA"/>
</dbReference>
<dbReference type="KEGG" id="sdyn:Mal52_57350"/>
<keyword evidence="2" id="KW-1185">Reference proteome</keyword>
<accession>A0A517ZXJ9</accession>
<dbReference type="Proteomes" id="UP000319383">
    <property type="component" value="Chromosome"/>
</dbReference>
<organism evidence="1 2">
    <name type="scientific">Symmachiella dynata</name>
    <dbReference type="NCBI Taxonomy" id="2527995"/>
    <lineage>
        <taxon>Bacteria</taxon>
        <taxon>Pseudomonadati</taxon>
        <taxon>Planctomycetota</taxon>
        <taxon>Planctomycetia</taxon>
        <taxon>Planctomycetales</taxon>
        <taxon>Planctomycetaceae</taxon>
        <taxon>Symmachiella</taxon>
    </lineage>
</organism>
<protein>
    <submittedName>
        <fullName evidence="1">Uncharacterized protein</fullName>
    </submittedName>
</protein>
<evidence type="ECO:0000313" key="1">
    <source>
        <dbReference type="EMBL" id="QDU47207.1"/>
    </source>
</evidence>
<name>A0A517ZXJ9_9PLAN</name>
<evidence type="ECO:0000313" key="2">
    <source>
        <dbReference type="Proteomes" id="UP000319383"/>
    </source>
</evidence>
<proteinExistence type="predicted"/>
<dbReference type="RefSeq" id="WP_145379940.1">
    <property type="nucleotide sequence ID" value="NZ_CP036276.1"/>
</dbReference>